<name>A0ABR2I893_9PEZI</name>
<evidence type="ECO:0000313" key="2">
    <source>
        <dbReference type="EMBL" id="KAK8859239.1"/>
    </source>
</evidence>
<keyword evidence="1" id="KW-0472">Membrane</keyword>
<organism evidence="2 3">
    <name type="scientific">Apiospora arundinis</name>
    <dbReference type="NCBI Taxonomy" id="335852"/>
    <lineage>
        <taxon>Eukaryota</taxon>
        <taxon>Fungi</taxon>
        <taxon>Dikarya</taxon>
        <taxon>Ascomycota</taxon>
        <taxon>Pezizomycotina</taxon>
        <taxon>Sordariomycetes</taxon>
        <taxon>Xylariomycetidae</taxon>
        <taxon>Amphisphaeriales</taxon>
        <taxon>Apiosporaceae</taxon>
        <taxon>Apiospora</taxon>
    </lineage>
</organism>
<evidence type="ECO:0000313" key="3">
    <source>
        <dbReference type="Proteomes" id="UP001390339"/>
    </source>
</evidence>
<evidence type="ECO:0000256" key="1">
    <source>
        <dbReference type="SAM" id="Phobius"/>
    </source>
</evidence>
<keyword evidence="3" id="KW-1185">Reference proteome</keyword>
<reference evidence="2 3" key="1">
    <citation type="journal article" date="2024" name="IMA Fungus">
        <title>Apiospora arundinis, a panoply of carbohydrate-active enzymes and secondary metabolites.</title>
        <authorList>
            <person name="Sorensen T."/>
            <person name="Petersen C."/>
            <person name="Muurmann A.T."/>
            <person name="Christiansen J.V."/>
            <person name="Brundto M.L."/>
            <person name="Overgaard C.K."/>
            <person name="Boysen A.T."/>
            <person name="Wollenberg R.D."/>
            <person name="Larsen T.O."/>
            <person name="Sorensen J.L."/>
            <person name="Nielsen K.L."/>
            <person name="Sondergaard T.E."/>
        </authorList>
    </citation>
    <scope>NUCLEOTIDE SEQUENCE [LARGE SCALE GENOMIC DNA]</scope>
    <source>
        <strain evidence="2 3">AAU 773</strain>
    </source>
</reference>
<keyword evidence="1" id="KW-0812">Transmembrane</keyword>
<keyword evidence="1" id="KW-1133">Transmembrane helix</keyword>
<gene>
    <name evidence="2" type="ORF">PGQ11_009973</name>
</gene>
<feature type="transmembrane region" description="Helical" evidence="1">
    <location>
        <begin position="6"/>
        <end position="24"/>
    </location>
</feature>
<comment type="caution">
    <text evidence="2">The sequence shown here is derived from an EMBL/GenBank/DDBJ whole genome shotgun (WGS) entry which is preliminary data.</text>
</comment>
<protein>
    <submittedName>
        <fullName evidence="2">Uncharacterized protein</fullName>
    </submittedName>
</protein>
<dbReference type="Proteomes" id="UP001390339">
    <property type="component" value="Unassembled WGS sequence"/>
</dbReference>
<sequence length="96" mass="10885">MPPGLFHLSCIALLDLITYLPLLIDLKQKIQWRINEADPSQQRRIVELQTCTQLADTEKLFSGQAVHILLGAIIRTTPIRTGRPHATEHPKVVLIR</sequence>
<accession>A0ABR2I893</accession>
<proteinExistence type="predicted"/>
<dbReference type="EMBL" id="JAPCWZ010000006">
    <property type="protein sequence ID" value="KAK8859239.1"/>
    <property type="molecule type" value="Genomic_DNA"/>
</dbReference>